<keyword evidence="2" id="KW-1185">Reference proteome</keyword>
<evidence type="ECO:0008006" key="3">
    <source>
        <dbReference type="Google" id="ProtNLM"/>
    </source>
</evidence>
<dbReference type="Pfam" id="PF13450">
    <property type="entry name" value="NAD_binding_8"/>
    <property type="match status" value="1"/>
</dbReference>
<dbReference type="AlphaFoldDB" id="A0A7I7KUL7"/>
<dbReference type="Proteomes" id="UP000465866">
    <property type="component" value="Chromosome"/>
</dbReference>
<dbReference type="Gene3D" id="3.50.50.60">
    <property type="entry name" value="FAD/NAD(P)-binding domain"/>
    <property type="match status" value="1"/>
</dbReference>
<sequence>MPNTHIYDTLIVGAGFSGLGAAIKLVEAGVDDIVILERSDRVGGTWRDTSYPGASCDIPSLLYSYSFVKNPTWSRTYSPAGEICEHIEDMADRFDIRRHIQFGQEVTGLSFDEDAGV</sequence>
<proteinExistence type="predicted"/>
<protein>
    <recommendedName>
        <fullName evidence="3">Monooxygenase</fullName>
    </recommendedName>
</protein>
<dbReference type="PANTHER" id="PTHR42877">
    <property type="entry name" value="L-ORNITHINE N(5)-MONOOXYGENASE-RELATED"/>
    <property type="match status" value="1"/>
</dbReference>
<dbReference type="SUPFAM" id="SSF51905">
    <property type="entry name" value="FAD/NAD(P)-binding domain"/>
    <property type="match status" value="1"/>
</dbReference>
<evidence type="ECO:0000313" key="2">
    <source>
        <dbReference type="Proteomes" id="UP000465866"/>
    </source>
</evidence>
<dbReference type="EMBL" id="AP022569">
    <property type="protein sequence ID" value="BBX45419.1"/>
    <property type="molecule type" value="Genomic_DNA"/>
</dbReference>
<dbReference type="InterPro" id="IPR051209">
    <property type="entry name" value="FAD-bind_Monooxygenase_sf"/>
</dbReference>
<reference evidence="1 2" key="1">
    <citation type="journal article" date="2019" name="Emerg. Microbes Infect.">
        <title>Comprehensive subspecies identification of 175 nontuberculous mycobacteria species based on 7547 genomic profiles.</title>
        <authorList>
            <person name="Matsumoto Y."/>
            <person name="Kinjo T."/>
            <person name="Motooka D."/>
            <person name="Nabeya D."/>
            <person name="Jung N."/>
            <person name="Uechi K."/>
            <person name="Horii T."/>
            <person name="Iida T."/>
            <person name="Fujita J."/>
            <person name="Nakamura S."/>
        </authorList>
    </citation>
    <scope>NUCLEOTIDE SEQUENCE [LARGE SCALE GENOMIC DNA]</scope>
    <source>
        <strain evidence="1 2">JCM 12404</strain>
    </source>
</reference>
<accession>A0A7I7KUL7</accession>
<dbReference type="InterPro" id="IPR036188">
    <property type="entry name" value="FAD/NAD-bd_sf"/>
</dbReference>
<dbReference type="KEGG" id="mcoo:MCOO_14340"/>
<gene>
    <name evidence="1" type="ORF">MCOO_14340</name>
</gene>
<dbReference type="PANTHER" id="PTHR42877:SF4">
    <property type="entry name" value="FAD_NAD(P)-BINDING DOMAIN-CONTAINING PROTEIN-RELATED"/>
    <property type="match status" value="1"/>
</dbReference>
<name>A0A7I7KUL7_9MYCO</name>
<evidence type="ECO:0000313" key="1">
    <source>
        <dbReference type="EMBL" id="BBX45419.1"/>
    </source>
</evidence>
<organism evidence="1 2">
    <name type="scientific">Mycobacterium cookii</name>
    <dbReference type="NCBI Taxonomy" id="1775"/>
    <lineage>
        <taxon>Bacteria</taxon>
        <taxon>Bacillati</taxon>
        <taxon>Actinomycetota</taxon>
        <taxon>Actinomycetes</taxon>
        <taxon>Mycobacteriales</taxon>
        <taxon>Mycobacteriaceae</taxon>
        <taxon>Mycobacterium</taxon>
    </lineage>
</organism>